<dbReference type="RefSeq" id="WP_281766281.1">
    <property type="nucleotide sequence ID" value="NZ_BRVO01000004.1"/>
</dbReference>
<evidence type="ECO:0000256" key="3">
    <source>
        <dbReference type="ARBA" id="ARBA00022857"/>
    </source>
</evidence>
<keyword evidence="1 6" id="KW-0808">Transferase</keyword>
<gene>
    <name evidence="6 7" type="primary">nadK</name>
    <name evidence="7" type="ORF">Y10_30150</name>
</gene>
<dbReference type="Gene3D" id="2.60.200.30">
    <property type="entry name" value="Probable inorganic polyphosphate/atp-NAD kinase, domain 2"/>
    <property type="match status" value="1"/>
</dbReference>
<sequence length="296" mass="33467">MKIGIYGQYYHDNSATYVAELLEILEHKNVDFIIKEDYLQLLRQEITLEKNYQTFNTHAELDDTFDLIITIGGDGTILRAITLIRDLGIPILGINTGRLGFLATVQKTEIKDTIDQILNKEFKVESRTLLELTTNNDELLIADDVLNFALNEITISRKNTTSMITISTYLNNEYLTSYWADGLIISTPTGSTGYSLSCGGPVIMPHAKNLVLTPIAPHNLNARPLVIPDDMEIQLQVSGRETSFLASLDSRLLTINQNTIIKIKKSPFKIKLVELYSESFLKTIRKKLLWGEDKRN</sequence>
<comment type="function">
    <text evidence="6">Involved in the regulation of the intracellular balance of NAD and NADP, and is a key enzyme in the biosynthesis of NADP. Catalyzes specifically the phosphorylation on 2'-hydroxyl of the adenosine moiety of NAD to yield NADP.</text>
</comment>
<feature type="binding site" evidence="6">
    <location>
        <position position="216"/>
    </location>
    <ligand>
        <name>NAD(+)</name>
        <dbReference type="ChEBI" id="CHEBI:57540"/>
    </ligand>
</feature>
<feature type="binding site" evidence="6">
    <location>
        <begin position="151"/>
        <end position="152"/>
    </location>
    <ligand>
        <name>NAD(+)</name>
        <dbReference type="ChEBI" id="CHEBI:57540"/>
    </ligand>
</feature>
<keyword evidence="4 6" id="KW-0520">NAD</keyword>
<evidence type="ECO:0000256" key="4">
    <source>
        <dbReference type="ARBA" id="ARBA00023027"/>
    </source>
</evidence>
<reference evidence="7" key="1">
    <citation type="submission" date="2022-07" db="EMBL/GenBank/DDBJ databases">
        <title>Taxonomy of Novel Oxalotrophic and Methylotrophic Bacteria.</title>
        <authorList>
            <person name="Sahin N."/>
            <person name="Tani A."/>
        </authorList>
    </citation>
    <scope>NUCLEOTIDE SEQUENCE</scope>
    <source>
        <strain evidence="7">Y10</strain>
    </source>
</reference>
<dbReference type="InterPro" id="IPR016064">
    <property type="entry name" value="NAD/diacylglycerol_kinase_sf"/>
</dbReference>
<dbReference type="InterPro" id="IPR002504">
    <property type="entry name" value="NADK"/>
</dbReference>
<keyword evidence="6" id="KW-0547">Nucleotide-binding</keyword>
<dbReference type="Proteomes" id="UP001143543">
    <property type="component" value="Unassembled WGS sequence"/>
</dbReference>
<evidence type="ECO:0000256" key="1">
    <source>
        <dbReference type="ARBA" id="ARBA00022679"/>
    </source>
</evidence>
<keyword evidence="8" id="KW-1185">Reference proteome</keyword>
<protein>
    <recommendedName>
        <fullName evidence="6">NAD kinase</fullName>
        <ecNumber evidence="6">2.7.1.23</ecNumber>
    </recommendedName>
    <alternativeName>
        <fullName evidence="6">ATP-dependent NAD kinase</fullName>
    </alternativeName>
</protein>
<dbReference type="HAMAP" id="MF_00361">
    <property type="entry name" value="NAD_kinase"/>
    <property type="match status" value="1"/>
</dbReference>
<keyword evidence="6" id="KW-0963">Cytoplasm</keyword>
<dbReference type="EMBL" id="BRVO01000004">
    <property type="protein sequence ID" value="GLB50647.1"/>
    <property type="molecule type" value="Genomic_DNA"/>
</dbReference>
<comment type="cofactor">
    <cofactor evidence="6">
        <name>a divalent metal cation</name>
        <dbReference type="ChEBI" id="CHEBI:60240"/>
    </cofactor>
</comment>
<keyword evidence="2 6" id="KW-0418">Kinase</keyword>
<dbReference type="Pfam" id="PF01513">
    <property type="entry name" value="NAD_kinase"/>
    <property type="match status" value="1"/>
</dbReference>
<evidence type="ECO:0000313" key="8">
    <source>
        <dbReference type="Proteomes" id="UP001143543"/>
    </source>
</evidence>
<comment type="subcellular location">
    <subcellularLocation>
        <location evidence="6">Cytoplasm</location>
    </subcellularLocation>
</comment>
<proteinExistence type="inferred from homology"/>
<evidence type="ECO:0000256" key="6">
    <source>
        <dbReference type="HAMAP-Rule" id="MF_00361"/>
    </source>
</evidence>
<dbReference type="Gene3D" id="3.40.50.10330">
    <property type="entry name" value="Probable inorganic polyphosphate/atp-NAD kinase, domain 1"/>
    <property type="match status" value="1"/>
</dbReference>
<keyword evidence="6" id="KW-0067">ATP-binding</keyword>
<accession>A0ABQ5MMS2</accession>
<dbReference type="GO" id="GO:0016301">
    <property type="term" value="F:kinase activity"/>
    <property type="evidence" value="ECO:0007669"/>
    <property type="project" value="UniProtKB-KW"/>
</dbReference>
<name>A0ABQ5MMS2_9FLAO</name>
<dbReference type="NCBIfam" id="NF002521">
    <property type="entry name" value="PRK01911.1"/>
    <property type="match status" value="1"/>
</dbReference>
<organism evidence="7 8">
    <name type="scientific">Neptunitalea lumnitzerae</name>
    <dbReference type="NCBI Taxonomy" id="2965509"/>
    <lineage>
        <taxon>Bacteria</taxon>
        <taxon>Pseudomonadati</taxon>
        <taxon>Bacteroidota</taxon>
        <taxon>Flavobacteriia</taxon>
        <taxon>Flavobacteriales</taxon>
        <taxon>Flavobacteriaceae</taxon>
        <taxon>Neptunitalea</taxon>
    </lineage>
</organism>
<dbReference type="PANTHER" id="PTHR20275:SF6">
    <property type="entry name" value="NAD KINASE 2, CHLOROPLASTIC"/>
    <property type="match status" value="1"/>
</dbReference>
<dbReference type="EC" id="2.7.1.23" evidence="6"/>
<dbReference type="InterPro" id="IPR017437">
    <property type="entry name" value="ATP-NAD_kinase_PpnK-typ_C"/>
</dbReference>
<feature type="binding site" evidence="6">
    <location>
        <position position="79"/>
    </location>
    <ligand>
        <name>NAD(+)</name>
        <dbReference type="ChEBI" id="CHEBI:57540"/>
    </ligand>
</feature>
<dbReference type="Pfam" id="PF20143">
    <property type="entry name" value="NAD_kinase_C"/>
    <property type="match status" value="1"/>
</dbReference>
<comment type="caution">
    <text evidence="7">The sequence shown here is derived from an EMBL/GenBank/DDBJ whole genome shotgun (WGS) entry which is preliminary data.</text>
</comment>
<comment type="similarity">
    <text evidence="6">Belongs to the NAD kinase family.</text>
</comment>
<dbReference type="InterPro" id="IPR017438">
    <property type="entry name" value="ATP-NAD_kinase_N"/>
</dbReference>
<dbReference type="SUPFAM" id="SSF111331">
    <property type="entry name" value="NAD kinase/diacylglycerol kinase-like"/>
    <property type="match status" value="1"/>
</dbReference>
<feature type="binding site" evidence="6">
    <location>
        <begin position="74"/>
        <end position="75"/>
    </location>
    <ligand>
        <name>NAD(+)</name>
        <dbReference type="ChEBI" id="CHEBI:57540"/>
    </ligand>
</feature>
<evidence type="ECO:0000313" key="7">
    <source>
        <dbReference type="EMBL" id="GLB50647.1"/>
    </source>
</evidence>
<feature type="binding site" evidence="6">
    <location>
        <begin position="192"/>
        <end position="197"/>
    </location>
    <ligand>
        <name>NAD(+)</name>
        <dbReference type="ChEBI" id="CHEBI:57540"/>
    </ligand>
</feature>
<evidence type="ECO:0000256" key="5">
    <source>
        <dbReference type="ARBA" id="ARBA00047925"/>
    </source>
</evidence>
<dbReference type="PANTHER" id="PTHR20275">
    <property type="entry name" value="NAD KINASE"/>
    <property type="match status" value="1"/>
</dbReference>
<feature type="active site" description="Proton acceptor" evidence="6">
    <location>
        <position position="74"/>
    </location>
</feature>
<evidence type="ECO:0000256" key="2">
    <source>
        <dbReference type="ARBA" id="ARBA00022777"/>
    </source>
</evidence>
<keyword evidence="3 6" id="KW-0521">NADP</keyword>
<feature type="binding site" evidence="6">
    <location>
        <position position="181"/>
    </location>
    <ligand>
        <name>NAD(+)</name>
        <dbReference type="ChEBI" id="CHEBI:57540"/>
    </ligand>
</feature>
<comment type="catalytic activity">
    <reaction evidence="5 6">
        <text>NAD(+) + ATP = ADP + NADP(+) + H(+)</text>
        <dbReference type="Rhea" id="RHEA:18629"/>
        <dbReference type="ChEBI" id="CHEBI:15378"/>
        <dbReference type="ChEBI" id="CHEBI:30616"/>
        <dbReference type="ChEBI" id="CHEBI:57540"/>
        <dbReference type="ChEBI" id="CHEBI:58349"/>
        <dbReference type="ChEBI" id="CHEBI:456216"/>
        <dbReference type="EC" id="2.7.1.23"/>
    </reaction>
</comment>
<comment type="caution">
    <text evidence="6">Lacks conserved residue(s) required for the propagation of feature annotation.</text>
</comment>